<feature type="compositionally biased region" description="Pro residues" evidence="1">
    <location>
        <begin position="131"/>
        <end position="142"/>
    </location>
</feature>
<keyword evidence="2" id="KW-1133">Transmembrane helix</keyword>
<dbReference type="AlphaFoldDB" id="A0A2N5CEL5"/>
<dbReference type="EMBL" id="PJRP01000003">
    <property type="protein sequence ID" value="PLQ00681.1"/>
    <property type="molecule type" value="Genomic_DNA"/>
</dbReference>
<protein>
    <submittedName>
        <fullName evidence="3">Uncharacterized protein</fullName>
    </submittedName>
</protein>
<accession>A0A2N5CEL5</accession>
<dbReference type="Proteomes" id="UP000234341">
    <property type="component" value="Unassembled WGS sequence"/>
</dbReference>
<dbReference type="OrthoDB" id="8795267at2"/>
<evidence type="ECO:0000313" key="4">
    <source>
        <dbReference type="Proteomes" id="UP000234341"/>
    </source>
</evidence>
<keyword evidence="2" id="KW-0812">Transmembrane</keyword>
<gene>
    <name evidence="3" type="ORF">CYJ10_09470</name>
</gene>
<feature type="transmembrane region" description="Helical" evidence="2">
    <location>
        <begin position="95"/>
        <end position="115"/>
    </location>
</feature>
<evidence type="ECO:0000313" key="3">
    <source>
        <dbReference type="EMBL" id="PLQ00681.1"/>
    </source>
</evidence>
<organism evidence="3 4">
    <name type="scientific">Cupriavidus pauculus</name>
    <dbReference type="NCBI Taxonomy" id="82633"/>
    <lineage>
        <taxon>Bacteria</taxon>
        <taxon>Pseudomonadati</taxon>
        <taxon>Pseudomonadota</taxon>
        <taxon>Betaproteobacteria</taxon>
        <taxon>Burkholderiales</taxon>
        <taxon>Burkholderiaceae</taxon>
        <taxon>Cupriavidus</taxon>
    </lineage>
</organism>
<comment type="caution">
    <text evidence="3">The sequence shown here is derived from an EMBL/GenBank/DDBJ whole genome shotgun (WGS) entry which is preliminary data.</text>
</comment>
<feature type="transmembrane region" description="Helical" evidence="2">
    <location>
        <begin position="7"/>
        <end position="26"/>
    </location>
</feature>
<reference evidence="3 4" key="1">
    <citation type="submission" date="2017-12" db="EMBL/GenBank/DDBJ databases">
        <title>Genome sequence of the active heterotrophic nitrifier-denitrifier, Cupriavidus pauculus UM1.</title>
        <authorList>
            <person name="Putonti C."/>
            <person name="Castignetti D."/>
        </authorList>
    </citation>
    <scope>NUCLEOTIDE SEQUENCE [LARGE SCALE GENOMIC DNA]</scope>
    <source>
        <strain evidence="3 4">UM1</strain>
    </source>
</reference>
<sequence>MGRLVPFARFGFLTILIVIQCLGPLLHAHMGTPHQTGFHLDIPMPGLFKIVLDERKAQAVPAVPHADDEPFSIDVEKGLNHAGPGLDVDPSMIEALLALCAVLLVLATWVAWPLARAATPHRLRWRGGSSHPPPAHAPPLYP</sequence>
<evidence type="ECO:0000256" key="2">
    <source>
        <dbReference type="SAM" id="Phobius"/>
    </source>
</evidence>
<feature type="region of interest" description="Disordered" evidence="1">
    <location>
        <begin position="123"/>
        <end position="142"/>
    </location>
</feature>
<keyword evidence="2" id="KW-0472">Membrane</keyword>
<proteinExistence type="predicted"/>
<evidence type="ECO:0000256" key="1">
    <source>
        <dbReference type="SAM" id="MobiDB-lite"/>
    </source>
</evidence>
<dbReference type="RefSeq" id="WP_101681247.1">
    <property type="nucleotide sequence ID" value="NZ_PJRP01000003.1"/>
</dbReference>
<name>A0A2N5CEL5_9BURK</name>